<evidence type="ECO:0000256" key="8">
    <source>
        <dbReference type="ARBA" id="ARBA00022801"/>
    </source>
</evidence>
<evidence type="ECO:0000256" key="13">
    <source>
        <dbReference type="ARBA" id="ARBA00023316"/>
    </source>
</evidence>
<proteinExistence type="inferred from homology"/>
<dbReference type="EC" id="3.4.16.4" evidence="17"/>
<evidence type="ECO:0000256" key="14">
    <source>
        <dbReference type="SAM" id="Phobius"/>
    </source>
</evidence>
<name>A0A6J4S788_9ACTN</name>
<comment type="subcellular location">
    <subcellularLocation>
        <location evidence="2">Cell membrane</location>
    </subcellularLocation>
    <subcellularLocation>
        <location evidence="1">Membrane</location>
        <topology evidence="1">Single-pass membrane protein</topology>
    </subcellularLocation>
</comment>
<evidence type="ECO:0000256" key="9">
    <source>
        <dbReference type="ARBA" id="ARBA00022960"/>
    </source>
</evidence>
<dbReference type="GO" id="GO:0009002">
    <property type="term" value="F:serine-type D-Ala-D-Ala carboxypeptidase activity"/>
    <property type="evidence" value="ECO:0007669"/>
    <property type="project" value="UniProtKB-EC"/>
</dbReference>
<dbReference type="EMBL" id="CADCVV010000026">
    <property type="protein sequence ID" value="CAA9484500.1"/>
    <property type="molecule type" value="Genomic_DNA"/>
</dbReference>
<dbReference type="PANTHER" id="PTHR30627:SF2">
    <property type="entry name" value="PEPTIDOGLYCAN D,D-TRANSPEPTIDASE MRDA"/>
    <property type="match status" value="1"/>
</dbReference>
<gene>
    <name evidence="17" type="ORF">AVDCRST_MAG17-369</name>
</gene>
<evidence type="ECO:0000259" key="16">
    <source>
        <dbReference type="Pfam" id="PF03717"/>
    </source>
</evidence>
<keyword evidence="6" id="KW-0645">Protease</keyword>
<evidence type="ECO:0000256" key="11">
    <source>
        <dbReference type="ARBA" id="ARBA00022989"/>
    </source>
</evidence>
<keyword evidence="7 14" id="KW-0812">Transmembrane</keyword>
<keyword evidence="12 14" id="KW-0472">Membrane</keyword>
<keyword evidence="10" id="KW-0573">Peptidoglycan synthesis</keyword>
<dbReference type="NCBIfam" id="TIGR03423">
    <property type="entry name" value="pbp2_mrdA"/>
    <property type="match status" value="1"/>
</dbReference>
<accession>A0A6J4S788</accession>
<dbReference type="GO" id="GO:0009252">
    <property type="term" value="P:peptidoglycan biosynthetic process"/>
    <property type="evidence" value="ECO:0007669"/>
    <property type="project" value="UniProtKB-KW"/>
</dbReference>
<evidence type="ECO:0000256" key="7">
    <source>
        <dbReference type="ARBA" id="ARBA00022692"/>
    </source>
</evidence>
<dbReference type="Gene3D" id="3.40.710.10">
    <property type="entry name" value="DD-peptidase/beta-lactamase superfamily"/>
    <property type="match status" value="1"/>
</dbReference>
<dbReference type="Pfam" id="PF00905">
    <property type="entry name" value="Transpeptidase"/>
    <property type="match status" value="1"/>
</dbReference>
<dbReference type="GO" id="GO:0008360">
    <property type="term" value="P:regulation of cell shape"/>
    <property type="evidence" value="ECO:0007669"/>
    <property type="project" value="UniProtKB-KW"/>
</dbReference>
<dbReference type="InterPro" id="IPR012338">
    <property type="entry name" value="Beta-lactam/transpept-like"/>
</dbReference>
<dbReference type="GO" id="GO:0005886">
    <property type="term" value="C:plasma membrane"/>
    <property type="evidence" value="ECO:0007669"/>
    <property type="project" value="UniProtKB-SubCell"/>
</dbReference>
<dbReference type="Pfam" id="PF03717">
    <property type="entry name" value="PBP_dimer"/>
    <property type="match status" value="1"/>
</dbReference>
<evidence type="ECO:0000256" key="12">
    <source>
        <dbReference type="ARBA" id="ARBA00023136"/>
    </source>
</evidence>
<dbReference type="InterPro" id="IPR017790">
    <property type="entry name" value="Penicillin-binding_protein_2"/>
</dbReference>
<keyword evidence="9" id="KW-0133">Cell shape</keyword>
<dbReference type="AlphaFoldDB" id="A0A6J4S788"/>
<dbReference type="InterPro" id="IPR050515">
    <property type="entry name" value="Beta-lactam/transpept"/>
</dbReference>
<evidence type="ECO:0000256" key="3">
    <source>
        <dbReference type="ARBA" id="ARBA00007171"/>
    </source>
</evidence>
<evidence type="ECO:0000256" key="4">
    <source>
        <dbReference type="ARBA" id="ARBA00022475"/>
    </source>
</evidence>
<dbReference type="SUPFAM" id="SSF56519">
    <property type="entry name" value="Penicillin binding protein dimerisation domain"/>
    <property type="match status" value="1"/>
</dbReference>
<evidence type="ECO:0000259" key="15">
    <source>
        <dbReference type="Pfam" id="PF00905"/>
    </source>
</evidence>
<evidence type="ECO:0000256" key="5">
    <source>
        <dbReference type="ARBA" id="ARBA00022519"/>
    </source>
</evidence>
<protein>
    <submittedName>
        <fullName evidence="17">Peptidoglycan D,D-transpeptidase MrdA</fullName>
        <ecNumber evidence="17">3.4.16.4</ecNumber>
    </submittedName>
</protein>
<dbReference type="PANTHER" id="PTHR30627">
    <property type="entry name" value="PEPTIDOGLYCAN D,D-TRANSPEPTIDASE"/>
    <property type="match status" value="1"/>
</dbReference>
<dbReference type="Gene3D" id="3.90.1310.10">
    <property type="entry name" value="Penicillin-binding protein 2a (Domain 2)"/>
    <property type="match status" value="1"/>
</dbReference>
<evidence type="ECO:0000256" key="6">
    <source>
        <dbReference type="ARBA" id="ARBA00022670"/>
    </source>
</evidence>
<keyword evidence="8 17" id="KW-0378">Hydrolase</keyword>
<dbReference type="GO" id="GO:0008658">
    <property type="term" value="F:penicillin binding"/>
    <property type="evidence" value="ECO:0007669"/>
    <property type="project" value="InterPro"/>
</dbReference>
<feature type="domain" description="Penicillin-binding protein transpeptidase" evidence="15">
    <location>
        <begin position="269"/>
        <end position="603"/>
    </location>
</feature>
<sequence length="624" mass="67315">MYLDNRRPTITPQLAFRVAIIGGIALLMFSVIFFRLWYLQVLSGDRYVAEANDNRVRDIKVQAPRGQIVDREGRMLVDNRTALAVKITPAELPKAVAAQNDLYTRLGQVLGRSPRRIRDDVGEQLAAVPFSTATVKQDVDLPVVQYLMENGEDFPGVTVERVFLRRYPYDEVGAHLFGTVGEINEEQLDGKDYRGAEQGDRVGQSGVEATYDRYLRGRNGATRVQVDAMGTLTGSLSAKQPRAGRQLRLGVDLDVQRTAQQALGEGRRGAFVVMDIKDGEVRALGSTPSFDPNLFAKTVKQSDYDRLSDPLNGNPLANRAIQGLYPAASTFKLITATAGLEGGLIDPETPISDPGSLNVGGTVFKNAGGAVNGVISLRQALSVSSDVFFYKLGLEANGDGEGLGIQRWARRLGIGRKSGIDLPGELSGLVPSPKWRAKANREGIGDGRPWSAGDNINLSVGQGDLQTNPLQMAVAYAAIANGGRVVTPHIGKRVEDGDGRVLQEFPAPARRRVDVQPEHRDAILQGLRQAASAPGGTSADVFKDFPIPIAGKTGTAEKGLGRPDQSWYMALAPYPNPRYIVAVTDEAGGFGAETAAPAARRILATLFDVRGEEKKVVKGDSRTF</sequence>
<dbReference type="SUPFAM" id="SSF56601">
    <property type="entry name" value="beta-lactamase/transpeptidase-like"/>
    <property type="match status" value="1"/>
</dbReference>
<evidence type="ECO:0000313" key="17">
    <source>
        <dbReference type="EMBL" id="CAA9484500.1"/>
    </source>
</evidence>
<organism evidence="17">
    <name type="scientific">uncultured Solirubrobacterales bacterium</name>
    <dbReference type="NCBI Taxonomy" id="768556"/>
    <lineage>
        <taxon>Bacteria</taxon>
        <taxon>Bacillati</taxon>
        <taxon>Actinomycetota</taxon>
        <taxon>Thermoleophilia</taxon>
        <taxon>Solirubrobacterales</taxon>
        <taxon>environmental samples</taxon>
    </lineage>
</organism>
<comment type="similarity">
    <text evidence="3">Belongs to the transpeptidase family.</text>
</comment>
<feature type="domain" description="Penicillin-binding protein dimerisation" evidence="16">
    <location>
        <begin position="61"/>
        <end position="233"/>
    </location>
</feature>
<dbReference type="InterPro" id="IPR001460">
    <property type="entry name" value="PCN-bd_Tpept"/>
</dbReference>
<dbReference type="GO" id="GO:0071972">
    <property type="term" value="F:peptidoglycan L,D-transpeptidase activity"/>
    <property type="evidence" value="ECO:0007669"/>
    <property type="project" value="TreeGrafter"/>
</dbReference>
<dbReference type="InterPro" id="IPR036138">
    <property type="entry name" value="PBP_dimer_sf"/>
</dbReference>
<keyword evidence="13" id="KW-0961">Cell wall biogenesis/degradation</keyword>
<keyword evidence="11 14" id="KW-1133">Transmembrane helix</keyword>
<dbReference type="GO" id="GO:0006508">
    <property type="term" value="P:proteolysis"/>
    <property type="evidence" value="ECO:0007669"/>
    <property type="project" value="UniProtKB-KW"/>
</dbReference>
<feature type="transmembrane region" description="Helical" evidence="14">
    <location>
        <begin position="14"/>
        <end position="38"/>
    </location>
</feature>
<keyword evidence="5" id="KW-0997">Cell inner membrane</keyword>
<dbReference type="GO" id="GO:0071555">
    <property type="term" value="P:cell wall organization"/>
    <property type="evidence" value="ECO:0007669"/>
    <property type="project" value="UniProtKB-KW"/>
</dbReference>
<dbReference type="InterPro" id="IPR005311">
    <property type="entry name" value="PBP_dimer"/>
</dbReference>
<keyword evidence="4" id="KW-1003">Cell membrane</keyword>
<reference evidence="17" key="1">
    <citation type="submission" date="2020-02" db="EMBL/GenBank/DDBJ databases">
        <authorList>
            <person name="Meier V. D."/>
        </authorList>
    </citation>
    <scope>NUCLEOTIDE SEQUENCE</scope>
    <source>
        <strain evidence="17">AVDCRST_MAG17</strain>
    </source>
</reference>
<evidence type="ECO:0000256" key="1">
    <source>
        <dbReference type="ARBA" id="ARBA00004167"/>
    </source>
</evidence>
<dbReference type="Gene3D" id="3.30.1390.30">
    <property type="entry name" value="Penicillin-binding protein 2a, domain 3"/>
    <property type="match status" value="1"/>
</dbReference>
<evidence type="ECO:0000256" key="2">
    <source>
        <dbReference type="ARBA" id="ARBA00004236"/>
    </source>
</evidence>
<evidence type="ECO:0000256" key="10">
    <source>
        <dbReference type="ARBA" id="ARBA00022984"/>
    </source>
</evidence>
<keyword evidence="17" id="KW-0121">Carboxypeptidase</keyword>